<dbReference type="InterPro" id="IPR000160">
    <property type="entry name" value="GGDEF_dom"/>
</dbReference>
<dbReference type="RefSeq" id="WP_341409678.1">
    <property type="nucleotide sequence ID" value="NZ_JBBUTH010000003.1"/>
</dbReference>
<dbReference type="Pfam" id="PF13426">
    <property type="entry name" value="PAS_9"/>
    <property type="match status" value="3"/>
</dbReference>
<dbReference type="SUPFAM" id="SSF55781">
    <property type="entry name" value="GAF domain-like"/>
    <property type="match status" value="1"/>
</dbReference>
<reference evidence="4 5" key="1">
    <citation type="submission" date="2024-04" db="EMBL/GenBank/DDBJ databases">
        <title>Novel species of the genus Ideonella isolated from streams.</title>
        <authorList>
            <person name="Lu H."/>
        </authorList>
    </citation>
    <scope>NUCLEOTIDE SEQUENCE [LARGE SCALE GENOMIC DNA]</scope>
    <source>
        <strain evidence="4 5">DXS22W</strain>
    </source>
</reference>
<dbReference type="InterPro" id="IPR013656">
    <property type="entry name" value="PAS_4"/>
</dbReference>
<gene>
    <name evidence="4" type="ORF">AACH10_07150</name>
</gene>
<dbReference type="Gene3D" id="3.30.450.40">
    <property type="match status" value="1"/>
</dbReference>
<comment type="caution">
    <text evidence="4">The sequence shown here is derived from an EMBL/GenBank/DDBJ whole genome shotgun (WGS) entry which is preliminary data.</text>
</comment>
<evidence type="ECO:0000313" key="4">
    <source>
        <dbReference type="EMBL" id="MEK8050009.1"/>
    </source>
</evidence>
<dbReference type="Gene3D" id="3.30.70.270">
    <property type="match status" value="1"/>
</dbReference>
<dbReference type="Gene3D" id="3.30.450.20">
    <property type="entry name" value="PAS domain"/>
    <property type="match status" value="4"/>
</dbReference>
<organism evidence="4 5">
    <name type="scientific">Pseudaquabacterium inlustre</name>
    <dbReference type="NCBI Taxonomy" id="2984192"/>
    <lineage>
        <taxon>Bacteria</taxon>
        <taxon>Pseudomonadati</taxon>
        <taxon>Pseudomonadota</taxon>
        <taxon>Betaproteobacteria</taxon>
        <taxon>Burkholderiales</taxon>
        <taxon>Sphaerotilaceae</taxon>
        <taxon>Pseudaquabacterium</taxon>
    </lineage>
</organism>
<dbReference type="PANTHER" id="PTHR44757">
    <property type="entry name" value="DIGUANYLATE CYCLASE DGCP"/>
    <property type="match status" value="1"/>
</dbReference>
<dbReference type="SMART" id="SM00267">
    <property type="entry name" value="GGDEF"/>
    <property type="match status" value="1"/>
</dbReference>
<dbReference type="SMART" id="SM00091">
    <property type="entry name" value="PAS"/>
    <property type="match status" value="3"/>
</dbReference>
<feature type="domain" description="PAC" evidence="2">
    <location>
        <begin position="509"/>
        <end position="561"/>
    </location>
</feature>
<dbReference type="InterPro" id="IPR000700">
    <property type="entry name" value="PAS-assoc_C"/>
</dbReference>
<dbReference type="PANTHER" id="PTHR44757:SF2">
    <property type="entry name" value="BIOFILM ARCHITECTURE MAINTENANCE PROTEIN MBAA"/>
    <property type="match status" value="1"/>
</dbReference>
<dbReference type="InterPro" id="IPR029787">
    <property type="entry name" value="Nucleotide_cyclase"/>
</dbReference>
<dbReference type="PROSITE" id="PS50887">
    <property type="entry name" value="GGDEF"/>
    <property type="match status" value="1"/>
</dbReference>
<keyword evidence="5" id="KW-1185">Reference proteome</keyword>
<evidence type="ECO:0000313" key="5">
    <source>
        <dbReference type="Proteomes" id="UP001365405"/>
    </source>
</evidence>
<dbReference type="InterPro" id="IPR003018">
    <property type="entry name" value="GAF"/>
</dbReference>
<dbReference type="SMART" id="SM00086">
    <property type="entry name" value="PAC"/>
    <property type="match status" value="4"/>
</dbReference>
<dbReference type="InterPro" id="IPR001610">
    <property type="entry name" value="PAC"/>
</dbReference>
<dbReference type="EMBL" id="JBBUTH010000003">
    <property type="protein sequence ID" value="MEK8050009.1"/>
    <property type="molecule type" value="Genomic_DNA"/>
</dbReference>
<name>A0ABU9CDQ4_9BURK</name>
<dbReference type="Pfam" id="PF00990">
    <property type="entry name" value="GGDEF"/>
    <property type="match status" value="1"/>
</dbReference>
<dbReference type="InterPro" id="IPR000014">
    <property type="entry name" value="PAS"/>
</dbReference>
<dbReference type="SMART" id="SM00065">
    <property type="entry name" value="GAF"/>
    <property type="match status" value="1"/>
</dbReference>
<dbReference type="CDD" id="cd01949">
    <property type="entry name" value="GGDEF"/>
    <property type="match status" value="1"/>
</dbReference>
<evidence type="ECO:0000259" key="3">
    <source>
        <dbReference type="PROSITE" id="PS50887"/>
    </source>
</evidence>
<protein>
    <submittedName>
        <fullName evidence="4">PAS domain S-box protein</fullName>
    </submittedName>
</protein>
<dbReference type="NCBIfam" id="TIGR00254">
    <property type="entry name" value="GGDEF"/>
    <property type="match status" value="1"/>
</dbReference>
<dbReference type="PROSITE" id="PS50112">
    <property type="entry name" value="PAS"/>
    <property type="match status" value="1"/>
</dbReference>
<accession>A0ABU9CDQ4</accession>
<dbReference type="InterPro" id="IPR035965">
    <property type="entry name" value="PAS-like_dom_sf"/>
</dbReference>
<dbReference type="Pfam" id="PF01590">
    <property type="entry name" value="GAF"/>
    <property type="match status" value="1"/>
</dbReference>
<evidence type="ECO:0000259" key="1">
    <source>
        <dbReference type="PROSITE" id="PS50112"/>
    </source>
</evidence>
<dbReference type="SUPFAM" id="SSF55785">
    <property type="entry name" value="PYP-like sensor domain (PAS domain)"/>
    <property type="match status" value="4"/>
</dbReference>
<dbReference type="SUPFAM" id="SSF55073">
    <property type="entry name" value="Nucleotide cyclase"/>
    <property type="match status" value="1"/>
</dbReference>
<dbReference type="InterPro" id="IPR052155">
    <property type="entry name" value="Biofilm_reg_signaling"/>
</dbReference>
<dbReference type="Gene3D" id="2.10.70.100">
    <property type="match status" value="1"/>
</dbReference>
<dbReference type="InterPro" id="IPR043128">
    <property type="entry name" value="Rev_trsase/Diguanyl_cyclase"/>
</dbReference>
<feature type="domain" description="PAC" evidence="2">
    <location>
        <begin position="383"/>
        <end position="434"/>
    </location>
</feature>
<dbReference type="Proteomes" id="UP001365405">
    <property type="component" value="Unassembled WGS sequence"/>
</dbReference>
<feature type="domain" description="GGDEF" evidence="3">
    <location>
        <begin position="716"/>
        <end position="850"/>
    </location>
</feature>
<feature type="domain" description="PAC" evidence="2">
    <location>
        <begin position="253"/>
        <end position="308"/>
    </location>
</feature>
<dbReference type="NCBIfam" id="TIGR00229">
    <property type="entry name" value="sensory_box"/>
    <property type="match status" value="3"/>
</dbReference>
<feature type="domain" description="PAS" evidence="1">
    <location>
        <begin position="184"/>
        <end position="254"/>
    </location>
</feature>
<proteinExistence type="predicted"/>
<dbReference type="InterPro" id="IPR029016">
    <property type="entry name" value="GAF-like_dom_sf"/>
</dbReference>
<dbReference type="CDD" id="cd00130">
    <property type="entry name" value="PAS"/>
    <property type="match status" value="3"/>
</dbReference>
<evidence type="ECO:0000259" key="2">
    <source>
        <dbReference type="PROSITE" id="PS50113"/>
    </source>
</evidence>
<dbReference type="PROSITE" id="PS50113">
    <property type="entry name" value="PAC"/>
    <property type="match status" value="3"/>
</dbReference>
<dbReference type="Pfam" id="PF08448">
    <property type="entry name" value="PAS_4"/>
    <property type="match status" value="1"/>
</dbReference>
<sequence>MKTVELPEHVEAERLAALRGMRVLDSASEPLFEHLARMASDVCGTPIALLSLVDEDRQWFKANVGLDGVTETPRHVAFCAHAIAGDALFEVPDAAQDERFHDNPLVVGEPGIRFYAGAPLVVEGGARIGTLCVIDHQARQLDARQAQALQQLARAATEALAMRRDLITRTLQAREAHVQALAESESRYRRMVEQQHDFISLARPNGRLIYANGAYRQLLARAPESMEGVSIYSMIAIADRPLVEARFARVLDGDGPIEAVNRNVAADGQVRWISWTNSLQHDEHGAPMVQSVGRDITDRRRAEAALHDSRKLLERTGRVAGVGGWQYDLRAGTVEWTAQTRLIHEVDPEFVPTLSAALAFYAPASRAAVQQAVNLAIVTGVGWDIEAQIVTAKGRPLWVRAVGEAEFEDGQAVRLVGAFQDITERKRMQARLTETTAQLNDLYDQAPCGYYSLDAQGRFIQANALTLAWLGLPADAVLGILGPLDFFSEGSRNLFRLMFPTFKAEGSMGPIEFELQGRDGTTRWVSVTASAIYDAQGHFLRSRSVMYDVTEVHQARAELHRLAAEQNAMLNNEVVGIVKLRGEQAIWQNGALGAMFGYGRDELHGQSAAVLFADAAEAQAAIDEARRALRSSGRHRAQWHLRRKDGSMIWVDASGSRLSREAGESMWVLADITQLKDYQTQVEHIAFHDALTSLPNRLLLADRLQQAVATAERSGRQVVVAYLDLDGFKAVNDEHGHEAGDRLLKKVARRLASCVRASDTVARLGGDEFVLLIAPVDTEGDWMPVLHRVIDAVRRPVMLPGRGEVSVSASVGVALYPQHGVQAGPLLACADAALYQSKRGGKNRISVFSPG</sequence>